<protein>
    <submittedName>
        <fullName evidence="3">Uncharacterized protein</fullName>
    </submittedName>
</protein>
<reference evidence="3" key="1">
    <citation type="submission" date="2020-11" db="EMBL/GenBank/DDBJ databases">
        <authorList>
            <person name="Tran Van P."/>
        </authorList>
    </citation>
    <scope>NUCLEOTIDE SEQUENCE</scope>
</reference>
<feature type="compositionally biased region" description="Basic and acidic residues" evidence="1">
    <location>
        <begin position="498"/>
        <end position="508"/>
    </location>
</feature>
<feature type="transmembrane region" description="Helical" evidence="2">
    <location>
        <begin position="118"/>
        <end position="135"/>
    </location>
</feature>
<feature type="transmembrane region" description="Helical" evidence="2">
    <location>
        <begin position="248"/>
        <end position="275"/>
    </location>
</feature>
<evidence type="ECO:0000256" key="1">
    <source>
        <dbReference type="SAM" id="MobiDB-lite"/>
    </source>
</evidence>
<keyword evidence="2" id="KW-0472">Membrane</keyword>
<sequence>MVHGGAPGGSQELNINKLTGKCDIPGSNPSPPSVWSVSRSPGCDGRVSVMEEVYVVKVRSQPSPARLFPSERRYSASTVGGLGAVHLLLAATCLLLGALDFLASSNTATWVTRYGGGLWLGLAAALPGAAGVLAWRRLERQSALEPVQSSLQALDNIITDAFVRVSSGVGHRIIISSMWFVASSLATVRPIRLLTLMGARMKKTYREWIRIDIAWRENEKPFMKNIKRIETQTLISPSPWYVDNNIRWFFVSSTVSGFASLLCLALTAAALAVSYESRDNYHQRTLLPDHSVTAAPNPLGVEFPNQSLNPPSHPGYDLPQRQTKDPLASDNIDQASEEGVAFETFHTDVSEKLITRNATDEIVESKPTRQRRRAQSDTNDDPKLYKDVNVDDTSQERKSGEKVEFYLRPWSPFDTHTAEDSGEQGPFRGERKDTRTMVMINILVASTLELLWSIFSAKIAWKGMKNGYPDEVINHPDRQRKKNRPPVEGDAFPQTKKNKTEPIKDVNGKPDILCNHKRSCSKDKGGRKSDVIVESTVSGPNSVQVEGPRLPMEESSMEYQERVRRFLESNQKHSLTLSVRDM</sequence>
<dbReference type="EMBL" id="OD004031">
    <property type="protein sequence ID" value="CAD7409177.1"/>
    <property type="molecule type" value="Genomic_DNA"/>
</dbReference>
<evidence type="ECO:0000256" key="2">
    <source>
        <dbReference type="SAM" id="Phobius"/>
    </source>
</evidence>
<organism evidence="3">
    <name type="scientific">Timema poppense</name>
    <name type="common">Walking stick</name>
    <dbReference type="NCBI Taxonomy" id="170557"/>
    <lineage>
        <taxon>Eukaryota</taxon>
        <taxon>Metazoa</taxon>
        <taxon>Ecdysozoa</taxon>
        <taxon>Arthropoda</taxon>
        <taxon>Hexapoda</taxon>
        <taxon>Insecta</taxon>
        <taxon>Pterygota</taxon>
        <taxon>Neoptera</taxon>
        <taxon>Polyneoptera</taxon>
        <taxon>Phasmatodea</taxon>
        <taxon>Timematodea</taxon>
        <taxon>Timematoidea</taxon>
        <taxon>Timematidae</taxon>
        <taxon>Timema</taxon>
    </lineage>
</organism>
<feature type="compositionally biased region" description="Basic and acidic residues" evidence="1">
    <location>
        <begin position="380"/>
        <end position="400"/>
    </location>
</feature>
<keyword evidence="2" id="KW-0812">Transmembrane</keyword>
<gene>
    <name evidence="3" type="ORF">TPSB3V08_LOCUS6695</name>
</gene>
<keyword evidence="2" id="KW-1133">Transmembrane helix</keyword>
<proteinExistence type="predicted"/>
<name>A0A7R9D8T6_TIMPO</name>
<feature type="region of interest" description="Disordered" evidence="1">
    <location>
        <begin position="473"/>
        <end position="510"/>
    </location>
</feature>
<accession>A0A7R9D8T6</accession>
<feature type="region of interest" description="Disordered" evidence="1">
    <location>
        <begin position="358"/>
        <end position="400"/>
    </location>
</feature>
<feature type="transmembrane region" description="Helical" evidence="2">
    <location>
        <begin position="76"/>
        <end position="98"/>
    </location>
</feature>
<feature type="region of interest" description="Disordered" evidence="1">
    <location>
        <begin position="301"/>
        <end position="327"/>
    </location>
</feature>
<dbReference type="AlphaFoldDB" id="A0A7R9D8T6"/>
<evidence type="ECO:0000313" key="3">
    <source>
        <dbReference type="EMBL" id="CAD7409177.1"/>
    </source>
</evidence>